<dbReference type="GO" id="GO:0005507">
    <property type="term" value="F:copper ion binding"/>
    <property type="evidence" value="ECO:0007669"/>
    <property type="project" value="InterPro"/>
</dbReference>
<evidence type="ECO:0000256" key="2">
    <source>
        <dbReference type="SAM" id="MobiDB-lite"/>
    </source>
</evidence>
<feature type="region of interest" description="Disordered" evidence="2">
    <location>
        <begin position="1"/>
        <end position="25"/>
    </location>
</feature>
<dbReference type="EMBL" id="BRYA01000564">
    <property type="protein sequence ID" value="GMI23195.1"/>
    <property type="molecule type" value="Genomic_DNA"/>
</dbReference>
<feature type="domain" description="Plastocyanin-like" evidence="3">
    <location>
        <begin position="274"/>
        <end position="393"/>
    </location>
</feature>
<dbReference type="InterPro" id="IPR011706">
    <property type="entry name" value="Cu-oxidase_C"/>
</dbReference>
<dbReference type="InterPro" id="IPR008972">
    <property type="entry name" value="Cupredoxin"/>
</dbReference>
<dbReference type="SUPFAM" id="SSF49503">
    <property type="entry name" value="Cupredoxins"/>
    <property type="match status" value="1"/>
</dbReference>
<gene>
    <name evidence="4" type="ORF">TrCOL_g3528</name>
</gene>
<name>A0A9W7FYN2_9STRA</name>
<dbReference type="PROSITE" id="PS00080">
    <property type="entry name" value="MULTICOPPER_OXIDASE2"/>
    <property type="match status" value="1"/>
</dbReference>
<dbReference type="InterPro" id="IPR002355">
    <property type="entry name" value="Cu_oxidase_Cu_BS"/>
</dbReference>
<evidence type="ECO:0000313" key="5">
    <source>
        <dbReference type="Proteomes" id="UP001165065"/>
    </source>
</evidence>
<dbReference type="InterPro" id="IPR045087">
    <property type="entry name" value="Cu-oxidase_fam"/>
</dbReference>
<dbReference type="OrthoDB" id="2121828at2759"/>
<dbReference type="GO" id="GO:0016491">
    <property type="term" value="F:oxidoreductase activity"/>
    <property type="evidence" value="ECO:0007669"/>
    <property type="project" value="InterPro"/>
</dbReference>
<evidence type="ECO:0000313" key="4">
    <source>
        <dbReference type="EMBL" id="GMI23195.1"/>
    </source>
</evidence>
<feature type="compositionally biased region" description="Low complexity" evidence="2">
    <location>
        <begin position="8"/>
        <end position="25"/>
    </location>
</feature>
<keyword evidence="5" id="KW-1185">Reference proteome</keyword>
<dbReference type="Gene3D" id="2.60.40.420">
    <property type="entry name" value="Cupredoxins - blue copper proteins"/>
    <property type="match status" value="1"/>
</dbReference>
<proteinExistence type="predicted"/>
<dbReference type="AlphaFoldDB" id="A0A9W7FYN2"/>
<dbReference type="PANTHER" id="PTHR11709">
    <property type="entry name" value="MULTI-COPPER OXIDASE"/>
    <property type="match status" value="1"/>
</dbReference>
<dbReference type="PANTHER" id="PTHR11709:SF2">
    <property type="entry name" value="MULTICOPPER OXIDASE LPR1"/>
    <property type="match status" value="1"/>
</dbReference>
<evidence type="ECO:0000259" key="3">
    <source>
        <dbReference type="Pfam" id="PF07731"/>
    </source>
</evidence>
<keyword evidence="1" id="KW-0479">Metal-binding</keyword>
<protein>
    <recommendedName>
        <fullName evidence="3">Plastocyanin-like domain-containing protein</fullName>
    </recommendedName>
</protein>
<evidence type="ECO:0000256" key="1">
    <source>
        <dbReference type="ARBA" id="ARBA00022723"/>
    </source>
</evidence>
<accession>A0A9W7FYN2</accession>
<reference evidence="5" key="1">
    <citation type="journal article" date="2023" name="Commun. Biol.">
        <title>Genome analysis of Parmales, the sister group of diatoms, reveals the evolutionary specialization of diatoms from phago-mixotrophs to photoautotrophs.</title>
        <authorList>
            <person name="Ban H."/>
            <person name="Sato S."/>
            <person name="Yoshikawa S."/>
            <person name="Yamada K."/>
            <person name="Nakamura Y."/>
            <person name="Ichinomiya M."/>
            <person name="Sato N."/>
            <person name="Blanc-Mathieu R."/>
            <person name="Endo H."/>
            <person name="Kuwata A."/>
            <person name="Ogata H."/>
        </authorList>
    </citation>
    <scope>NUCLEOTIDE SEQUENCE [LARGE SCALE GENOMIC DNA]</scope>
</reference>
<comment type="caution">
    <text evidence="4">The sequence shown here is derived from an EMBL/GenBank/DDBJ whole genome shotgun (WGS) entry which is preliminary data.</text>
</comment>
<organism evidence="4 5">
    <name type="scientific">Triparma columacea</name>
    <dbReference type="NCBI Taxonomy" id="722753"/>
    <lineage>
        <taxon>Eukaryota</taxon>
        <taxon>Sar</taxon>
        <taxon>Stramenopiles</taxon>
        <taxon>Ochrophyta</taxon>
        <taxon>Bolidophyceae</taxon>
        <taxon>Parmales</taxon>
        <taxon>Triparmaceae</taxon>
        <taxon>Triparma</taxon>
    </lineage>
</organism>
<dbReference type="Proteomes" id="UP001165065">
    <property type="component" value="Unassembled WGS sequence"/>
</dbReference>
<dbReference type="Pfam" id="PF07731">
    <property type="entry name" value="Cu-oxidase_2"/>
    <property type="match status" value="1"/>
</dbReference>
<sequence>MYHHTHLHTTSTSHTLESFDSPPSSVVVSDGLGPGLVVDLTSLNVKQGQTRSIVGMRKMQNYTPSEPPLEYSGEGGIPEPPYPSYPLLDSTLFLANAELNPSLTTSTNRVRMVNAGAGDTLIVRVDGDHLVVGRDGVLFPGHPRKDPGGKYVLEPGSRLDLFIFSPNATFYSDCGSGIDLNWLGAKTDVNCWSGGRFSPSHGSGYPLFTVSTSMTQASLISSLSLLKSSPLSKYTNPSYYHPSQSLLSLPPLNTSTFTYYTSPTKLSSPPSLVPSSLYGFNGVPYDGKAHPETTVCLGEVYEWEVVNPTSVGHPFHMHTNHFQIAGVTCGSPQGEECDTKQSYEVGDWRDTVMVPSPGSLRIRFRPLEFEGDSFAHCHIFGHEDRGMAVKVKIVDGC</sequence>